<evidence type="ECO:0000313" key="4">
    <source>
        <dbReference type="EMBL" id="EYC17902.1"/>
    </source>
</evidence>
<evidence type="ECO:0000256" key="2">
    <source>
        <dbReference type="SAM" id="MobiDB-lite"/>
    </source>
</evidence>
<sequence length="640" mass="69518">MGTTWFTVVLIIACTLGVDAHYDGGYGAGRSSTSSEQRRLIYLPKPDNFILDSLLKYPRSNVKYPIYLAKQTNNYGQETGTVLGLLLPVRSLGEEYQKAQTSQSSYSTKPCTIPSGAASLFLEASEQLVEDYTDGARTPLPNSCPPCAGGSQLSYAPINPRNDISEMRAGVITNFVPGGFRCKDNENLCVHGTDGSKYKAASKNTVIWPVPYCRGESCTMLLTLDPTEAVKEYHGGKLERGTDQLKDRERVIYYNGNEYNYIEMNAITCGGCRTDANICHPTSMGTKYGSIHNSAKPDTDSCLEETGYRYDGGQQLPADTYGNMEVSATEEPYSALGYGDNTQYIQPDGINPYDESSDGYSPPSTDAGDDGYEQPSDDTVSQPQSDTVLQRLRAANQRLNAANRRLVRTRANIRNLRTQVAVQRTRANTAIQVAKVVGRPTVNVRPANVNVKVNANPNITNQNNNNLSSAQASNQNAAVGAPKMQSPVIEDEHFLNTADLKDPSQELVSMISQLSVNPRFHEAATLRIAHPNMVWEVRRNKTSSQAETANQAAPLGENTTDGNTLGSTSSAKVATGNEPDRINSILKESEESTSRGGAEKSADDTSATDLKAKEAGPPGQQPSLQWISSHLTTDRPLLPQ</sequence>
<evidence type="ECO:0000256" key="3">
    <source>
        <dbReference type="SAM" id="SignalP"/>
    </source>
</evidence>
<feature type="compositionally biased region" description="Basic and acidic residues" evidence="2">
    <location>
        <begin position="587"/>
        <end position="603"/>
    </location>
</feature>
<feature type="chain" id="PRO_5001492706" evidence="3">
    <location>
        <begin position="21"/>
        <end position="640"/>
    </location>
</feature>
<comment type="caution">
    <text evidence="4">The sequence shown here is derived from an EMBL/GenBank/DDBJ whole genome shotgun (WGS) entry which is preliminary data.</text>
</comment>
<evidence type="ECO:0000313" key="5">
    <source>
        <dbReference type="Proteomes" id="UP000024635"/>
    </source>
</evidence>
<organism evidence="4 5">
    <name type="scientific">Ancylostoma ceylanicum</name>
    <dbReference type="NCBI Taxonomy" id="53326"/>
    <lineage>
        <taxon>Eukaryota</taxon>
        <taxon>Metazoa</taxon>
        <taxon>Ecdysozoa</taxon>
        <taxon>Nematoda</taxon>
        <taxon>Chromadorea</taxon>
        <taxon>Rhabditida</taxon>
        <taxon>Rhabditina</taxon>
        <taxon>Rhabditomorpha</taxon>
        <taxon>Strongyloidea</taxon>
        <taxon>Ancylostomatidae</taxon>
        <taxon>Ancylostomatinae</taxon>
        <taxon>Ancylostoma</taxon>
    </lineage>
</organism>
<dbReference type="Proteomes" id="UP000024635">
    <property type="component" value="Unassembled WGS sequence"/>
</dbReference>
<keyword evidence="3" id="KW-0732">Signal</keyword>
<evidence type="ECO:0000256" key="1">
    <source>
        <dbReference type="SAM" id="Coils"/>
    </source>
</evidence>
<dbReference type="EMBL" id="JARK01001365">
    <property type="protein sequence ID" value="EYC17902.1"/>
    <property type="molecule type" value="Genomic_DNA"/>
</dbReference>
<feature type="compositionally biased region" description="Polar residues" evidence="2">
    <location>
        <begin position="621"/>
        <end position="631"/>
    </location>
</feature>
<dbReference type="OrthoDB" id="10469380at2759"/>
<feature type="coiled-coil region" evidence="1">
    <location>
        <begin position="385"/>
        <end position="419"/>
    </location>
</feature>
<feature type="region of interest" description="Disordered" evidence="2">
    <location>
        <begin position="540"/>
        <end position="640"/>
    </location>
</feature>
<feature type="region of interest" description="Disordered" evidence="2">
    <location>
        <begin position="332"/>
        <end position="384"/>
    </location>
</feature>
<feature type="signal peptide" evidence="3">
    <location>
        <begin position="1"/>
        <end position="20"/>
    </location>
</feature>
<feature type="compositionally biased region" description="Acidic residues" evidence="2">
    <location>
        <begin position="367"/>
        <end position="376"/>
    </location>
</feature>
<proteinExistence type="predicted"/>
<keyword evidence="5" id="KW-1185">Reference proteome</keyword>
<accession>A0A016USU4</accession>
<keyword evidence="1" id="KW-0175">Coiled coil</keyword>
<dbReference type="AlphaFoldDB" id="A0A016USU4"/>
<feature type="compositionally biased region" description="Polar residues" evidence="2">
    <location>
        <begin position="542"/>
        <end position="572"/>
    </location>
</feature>
<gene>
    <name evidence="4" type="primary">Acey_s0029.g1949</name>
    <name evidence="4" type="ORF">Y032_0029g1949</name>
</gene>
<reference evidence="5" key="1">
    <citation type="journal article" date="2015" name="Nat. Genet.">
        <title>The genome and transcriptome of the zoonotic hookworm Ancylostoma ceylanicum identify infection-specific gene families.</title>
        <authorList>
            <person name="Schwarz E.M."/>
            <person name="Hu Y."/>
            <person name="Antoshechkin I."/>
            <person name="Miller M.M."/>
            <person name="Sternberg P.W."/>
            <person name="Aroian R.V."/>
        </authorList>
    </citation>
    <scope>NUCLEOTIDE SEQUENCE</scope>
    <source>
        <strain evidence="5">HY135</strain>
    </source>
</reference>
<name>A0A016USU4_9BILA</name>
<protein>
    <submittedName>
        <fullName evidence="4">Uncharacterized protein</fullName>
    </submittedName>
</protein>